<dbReference type="InterPro" id="IPR000868">
    <property type="entry name" value="Isochorismatase-like_dom"/>
</dbReference>
<evidence type="ECO:0000259" key="2">
    <source>
        <dbReference type="Pfam" id="PF00857"/>
    </source>
</evidence>
<dbReference type="Pfam" id="PF00857">
    <property type="entry name" value="Isochorismatase"/>
    <property type="match status" value="1"/>
</dbReference>
<dbReference type="GO" id="GO:0008908">
    <property type="term" value="F:isochorismatase activity"/>
    <property type="evidence" value="ECO:0007669"/>
    <property type="project" value="InterPro"/>
</dbReference>
<evidence type="ECO:0000313" key="3">
    <source>
        <dbReference type="EMBL" id="PPQ29596.1"/>
    </source>
</evidence>
<dbReference type="PANTHER" id="PTHR43540:SF3">
    <property type="entry name" value="ENTEROBACTIN SYNTHASE COMPONENT B"/>
    <property type="match status" value="1"/>
</dbReference>
<dbReference type="AlphaFoldDB" id="A0A2S6N4P8"/>
<evidence type="ECO:0000313" key="4">
    <source>
        <dbReference type="Proteomes" id="UP000239089"/>
    </source>
</evidence>
<dbReference type="PRINTS" id="PR01398">
    <property type="entry name" value="ISCHRISMTASE"/>
</dbReference>
<reference evidence="3 4" key="1">
    <citation type="journal article" date="2018" name="Arch. Microbiol.">
        <title>New insights into the metabolic potential of the phototrophic purple bacterium Rhodopila globiformis DSM 161(T) from its draft genome sequence and evidence for a vanadium-dependent nitrogenase.</title>
        <authorList>
            <person name="Imhoff J.F."/>
            <person name="Rahn T."/>
            <person name="Kunzel S."/>
            <person name="Neulinger S.C."/>
        </authorList>
    </citation>
    <scope>NUCLEOTIDE SEQUENCE [LARGE SCALE GENOMIC DNA]</scope>
    <source>
        <strain evidence="3 4">DSM 16996</strain>
    </source>
</reference>
<feature type="domain" description="Isochorismatase-like" evidence="2">
    <location>
        <begin position="47"/>
        <end position="218"/>
    </location>
</feature>
<evidence type="ECO:0000256" key="1">
    <source>
        <dbReference type="ARBA" id="ARBA00022801"/>
    </source>
</evidence>
<dbReference type="InterPro" id="IPR016291">
    <property type="entry name" value="Isochorismatase"/>
</dbReference>
<dbReference type="Proteomes" id="UP000239089">
    <property type="component" value="Unassembled WGS sequence"/>
</dbReference>
<name>A0A2S6N4P8_9HYPH</name>
<dbReference type="InterPro" id="IPR050272">
    <property type="entry name" value="Isochorismatase-like_hydrls"/>
</dbReference>
<organism evidence="3 4">
    <name type="scientific">Rhodoblastus sphagnicola</name>
    <dbReference type="NCBI Taxonomy" id="333368"/>
    <lineage>
        <taxon>Bacteria</taxon>
        <taxon>Pseudomonadati</taxon>
        <taxon>Pseudomonadota</taxon>
        <taxon>Alphaproteobacteria</taxon>
        <taxon>Hyphomicrobiales</taxon>
        <taxon>Rhodoblastaceae</taxon>
        <taxon>Rhodoblastus</taxon>
    </lineage>
</organism>
<dbReference type="EMBL" id="NHSJ01000089">
    <property type="protein sequence ID" value="PPQ29596.1"/>
    <property type="molecule type" value="Genomic_DNA"/>
</dbReference>
<dbReference type="Gene3D" id="3.40.50.850">
    <property type="entry name" value="Isochorismatase-like"/>
    <property type="match status" value="1"/>
</dbReference>
<dbReference type="PANTHER" id="PTHR43540">
    <property type="entry name" value="PEROXYUREIDOACRYLATE/UREIDOACRYLATE AMIDOHYDROLASE-RELATED"/>
    <property type="match status" value="1"/>
</dbReference>
<comment type="caution">
    <text evidence="3">The sequence shown here is derived from an EMBL/GenBank/DDBJ whole genome shotgun (WGS) entry which is preliminary data.</text>
</comment>
<proteinExistence type="predicted"/>
<accession>A0A2S6N4P8</accession>
<gene>
    <name evidence="3" type="ORF">CCR94_14825</name>
</gene>
<keyword evidence="1" id="KW-0378">Hydrolase</keyword>
<dbReference type="InterPro" id="IPR036380">
    <property type="entry name" value="Isochorismatase-like_sf"/>
</dbReference>
<protein>
    <recommendedName>
        <fullName evidence="2">Isochorismatase-like domain-containing protein</fullName>
    </recommendedName>
</protein>
<sequence length="240" mass="25538">MASSVTMAAVSAGVGHLHIASRFGGLQGGKSVIVSNKVDWAIDPERCALLVHDMQPHFLDALPADSRARIVATARGIGEVCVRRGVPIFASQVPRARRLDERGLMADMWGPGPSMAGSGLDPALGFDAHHVRPLVKRSYSAFYGSDFEPMLRRLGRDALLIVGVYTSIGCHYSAVDAFARDIRAFLVADGVADLDEAEHAAGLSAAARTCARVVTSAQALEALAPRHRRTAPESHAFDVC</sequence>
<keyword evidence="4" id="KW-1185">Reference proteome</keyword>
<dbReference type="SUPFAM" id="SSF52499">
    <property type="entry name" value="Isochorismatase-like hydrolases"/>
    <property type="match status" value="1"/>
</dbReference>